<comment type="caution">
    <text evidence="1">The sequence shown here is derived from an EMBL/GenBank/DDBJ whole genome shotgun (WGS) entry which is preliminary data.</text>
</comment>
<proteinExistence type="predicted"/>
<protein>
    <recommendedName>
        <fullName evidence="3">FCD domain-containing protein</fullName>
    </recommendedName>
</protein>
<evidence type="ECO:0000313" key="2">
    <source>
        <dbReference type="Proteomes" id="UP001189429"/>
    </source>
</evidence>
<evidence type="ECO:0008006" key="3">
    <source>
        <dbReference type="Google" id="ProtNLM"/>
    </source>
</evidence>
<reference evidence="1" key="1">
    <citation type="submission" date="2023-10" db="EMBL/GenBank/DDBJ databases">
        <authorList>
            <person name="Chen Y."/>
            <person name="Shah S."/>
            <person name="Dougan E. K."/>
            <person name="Thang M."/>
            <person name="Chan C."/>
        </authorList>
    </citation>
    <scope>NUCLEOTIDE SEQUENCE [LARGE SCALE GENOMIC DNA]</scope>
</reference>
<evidence type="ECO:0000313" key="1">
    <source>
        <dbReference type="EMBL" id="CAK0843318.1"/>
    </source>
</evidence>
<dbReference type="EMBL" id="CAUYUJ010014571">
    <property type="protein sequence ID" value="CAK0843318.1"/>
    <property type="molecule type" value="Genomic_DNA"/>
</dbReference>
<keyword evidence="2" id="KW-1185">Reference proteome</keyword>
<sequence length="102" mass="11137">VVAQAAEQIGGDNAAEFAAATAAHHHEQLATEAGRIAEMDANVISHHAVEALRVRLPCHRRARQGAQAWCDGIAQQLARRDGEHTDTVKALQYHLRMVEQGR</sequence>
<gene>
    <name evidence="1" type="ORF">PCOR1329_LOCUS37702</name>
</gene>
<organism evidence="1 2">
    <name type="scientific">Prorocentrum cordatum</name>
    <dbReference type="NCBI Taxonomy" id="2364126"/>
    <lineage>
        <taxon>Eukaryota</taxon>
        <taxon>Sar</taxon>
        <taxon>Alveolata</taxon>
        <taxon>Dinophyceae</taxon>
        <taxon>Prorocentrales</taxon>
        <taxon>Prorocentraceae</taxon>
        <taxon>Prorocentrum</taxon>
    </lineage>
</organism>
<name>A0ABN9TCZ4_9DINO</name>
<feature type="non-terminal residue" evidence="1">
    <location>
        <position position="1"/>
    </location>
</feature>
<accession>A0ABN9TCZ4</accession>
<dbReference type="Proteomes" id="UP001189429">
    <property type="component" value="Unassembled WGS sequence"/>
</dbReference>